<dbReference type="InterPro" id="IPR018060">
    <property type="entry name" value="HTH_AraC"/>
</dbReference>
<dbReference type="PROSITE" id="PS01124">
    <property type="entry name" value="HTH_ARAC_FAMILY_2"/>
    <property type="match status" value="1"/>
</dbReference>
<dbReference type="SMART" id="SM00028">
    <property type="entry name" value="TPR"/>
    <property type="match status" value="3"/>
</dbReference>
<dbReference type="AlphaFoldDB" id="A0A7C9BM11"/>
<proteinExistence type="predicted"/>
<accession>A0A7C9BM11</accession>
<dbReference type="InterPro" id="IPR019734">
    <property type="entry name" value="TPR_rpt"/>
</dbReference>
<dbReference type="Gene3D" id="1.10.10.60">
    <property type="entry name" value="Homeodomain-like"/>
    <property type="match status" value="2"/>
</dbReference>
<evidence type="ECO:0000256" key="2">
    <source>
        <dbReference type="ARBA" id="ARBA00023125"/>
    </source>
</evidence>
<evidence type="ECO:0000256" key="3">
    <source>
        <dbReference type="ARBA" id="ARBA00023163"/>
    </source>
</evidence>
<dbReference type="SUPFAM" id="SSF46689">
    <property type="entry name" value="Homeodomain-like"/>
    <property type="match status" value="1"/>
</dbReference>
<feature type="domain" description="HTH araC/xylS-type" evidence="4">
    <location>
        <begin position="476"/>
        <end position="580"/>
    </location>
</feature>
<protein>
    <submittedName>
        <fullName evidence="5">Helix-turn-helix domain-containing protein</fullName>
    </submittedName>
</protein>
<evidence type="ECO:0000313" key="5">
    <source>
        <dbReference type="EMBL" id="MPR36977.1"/>
    </source>
</evidence>
<keyword evidence="6" id="KW-1185">Reference proteome</keyword>
<keyword evidence="1" id="KW-0805">Transcription regulation</keyword>
<dbReference type="EMBL" id="WHLY01000002">
    <property type="protein sequence ID" value="MPR36977.1"/>
    <property type="molecule type" value="Genomic_DNA"/>
</dbReference>
<comment type="caution">
    <text evidence="5">The sequence shown here is derived from an EMBL/GenBank/DDBJ whole genome shotgun (WGS) entry which is preliminary data.</text>
</comment>
<dbReference type="SMART" id="SM00342">
    <property type="entry name" value="HTH_ARAC"/>
    <property type="match status" value="1"/>
</dbReference>
<evidence type="ECO:0000259" key="4">
    <source>
        <dbReference type="PROSITE" id="PS01124"/>
    </source>
</evidence>
<dbReference type="SUPFAM" id="SSF48452">
    <property type="entry name" value="TPR-like"/>
    <property type="match status" value="2"/>
</dbReference>
<keyword evidence="2" id="KW-0238">DNA-binding</keyword>
<dbReference type="RefSeq" id="WP_152765343.1">
    <property type="nucleotide sequence ID" value="NZ_WHLY01000002.1"/>
</dbReference>
<dbReference type="GO" id="GO:0043565">
    <property type="term" value="F:sequence-specific DNA binding"/>
    <property type="evidence" value="ECO:0007669"/>
    <property type="project" value="InterPro"/>
</dbReference>
<dbReference type="GO" id="GO:0003700">
    <property type="term" value="F:DNA-binding transcription factor activity"/>
    <property type="evidence" value="ECO:0007669"/>
    <property type="project" value="InterPro"/>
</dbReference>
<keyword evidence="3" id="KW-0804">Transcription</keyword>
<dbReference type="Proteomes" id="UP000479293">
    <property type="component" value="Unassembled WGS sequence"/>
</dbReference>
<dbReference type="Pfam" id="PF12833">
    <property type="entry name" value="HTH_18"/>
    <property type="match status" value="1"/>
</dbReference>
<reference evidence="5 6" key="1">
    <citation type="submission" date="2019-10" db="EMBL/GenBank/DDBJ databases">
        <title>Draft Genome Sequence of Cytophagaceae sp. SJW1-29.</title>
        <authorList>
            <person name="Choi A."/>
        </authorList>
    </citation>
    <scope>NUCLEOTIDE SEQUENCE [LARGE SCALE GENOMIC DNA]</scope>
    <source>
        <strain evidence="5 6">SJW1-29</strain>
    </source>
</reference>
<dbReference type="Gene3D" id="1.25.40.10">
    <property type="entry name" value="Tetratricopeptide repeat domain"/>
    <property type="match status" value="2"/>
</dbReference>
<dbReference type="InterPro" id="IPR009057">
    <property type="entry name" value="Homeodomain-like_sf"/>
</dbReference>
<dbReference type="PANTHER" id="PTHR43280:SF29">
    <property type="entry name" value="ARAC-FAMILY TRANSCRIPTIONAL REGULATOR"/>
    <property type="match status" value="1"/>
</dbReference>
<dbReference type="Pfam" id="PF14559">
    <property type="entry name" value="TPR_19"/>
    <property type="match status" value="1"/>
</dbReference>
<dbReference type="InterPro" id="IPR011990">
    <property type="entry name" value="TPR-like_helical_dom_sf"/>
</dbReference>
<name>A0A7C9BM11_9BACT</name>
<organism evidence="5 6">
    <name type="scientific">Salmonirosea aquatica</name>
    <dbReference type="NCBI Taxonomy" id="2654236"/>
    <lineage>
        <taxon>Bacteria</taxon>
        <taxon>Pseudomonadati</taxon>
        <taxon>Bacteroidota</taxon>
        <taxon>Cytophagia</taxon>
        <taxon>Cytophagales</taxon>
        <taxon>Spirosomataceae</taxon>
        <taxon>Salmonirosea</taxon>
    </lineage>
</organism>
<sequence length="580" mass="66057">MSTNGDNEFFCDGITEEIINALTKIDGLRVTSRTSSFHFKGKNIPIPEIGEKLRVSTLLEGSVRVAGNSMRITAQLIDASKDFHFWSEAWDRELDNIFEVQDEISLLIAERLREHFGHFEIQEHLVQPNTKSVDAYKLFLKGRQTFNKWNPEDVKQSMAFYQQALIIEPNHAEALVGLAGAYSFLSTIAIIPYEEGWGKCAELTQKALCINDKLPDAYYQLANLAFYTKCRYREAFEHATKAVSLNPNHAESKRLLAFLYILAGMNSEARKHFNDTLSIDPLSQETQFYSAYIEYMSENYTASMKQMDASLEVNPMNMPAHSVKVFCLLKLGRYDEAINYFNALPSEIVVTSEIIGSKALGYALKHDTTNAEKFAELLIDLANNEDGFTADSYRFLLAGSTARNDDAFAWVEGAMKLGSPLLLLRYSDPLVNPIKNDPRYIQFHHKLFPEDLFGVKNKAGKKKALFNEAELADYKARLLQLIETEKSYLNPKLSLRLLADQLGIHANQLSWLLNDSFGKNFNEFINYYRVEEFKQLAKLPENAKLTIMAIAYDCGFNSKTVFNTYFKKKTGLTPREFLKN</sequence>
<evidence type="ECO:0000313" key="6">
    <source>
        <dbReference type="Proteomes" id="UP000479293"/>
    </source>
</evidence>
<dbReference type="PANTHER" id="PTHR43280">
    <property type="entry name" value="ARAC-FAMILY TRANSCRIPTIONAL REGULATOR"/>
    <property type="match status" value="1"/>
</dbReference>
<evidence type="ECO:0000256" key="1">
    <source>
        <dbReference type="ARBA" id="ARBA00023015"/>
    </source>
</evidence>
<gene>
    <name evidence="5" type="ORF">GBK04_27495</name>
</gene>